<comment type="caution">
    <text evidence="2">The sequence shown here is derived from an EMBL/GenBank/DDBJ whole genome shotgun (WGS) entry which is preliminary data.</text>
</comment>
<evidence type="ECO:0000313" key="2">
    <source>
        <dbReference type="EMBL" id="KAL0099066.1"/>
    </source>
</evidence>
<accession>A0AAW2E5V9</accession>
<gene>
    <name evidence="2" type="ORF">PUN28_020249</name>
</gene>
<feature type="compositionally biased region" description="Basic and acidic residues" evidence="1">
    <location>
        <begin position="84"/>
        <end position="97"/>
    </location>
</feature>
<sequence>MYRSASRLSLIAKLLVSSEKRIIMEMRLVSSRFLTVVSRCSHSRQEMRGSISLAYLTSEILKHLADEESRTSPLITLTPNNSRKRNETRGIEKDKEY</sequence>
<dbReference type="Proteomes" id="UP001430953">
    <property type="component" value="Unassembled WGS sequence"/>
</dbReference>
<protein>
    <submittedName>
        <fullName evidence="2">Uncharacterized protein</fullName>
    </submittedName>
</protein>
<dbReference type="AlphaFoldDB" id="A0AAW2E5V9"/>
<evidence type="ECO:0000256" key="1">
    <source>
        <dbReference type="SAM" id="MobiDB-lite"/>
    </source>
</evidence>
<organism evidence="2 3">
    <name type="scientific">Cardiocondyla obscurior</name>
    <dbReference type="NCBI Taxonomy" id="286306"/>
    <lineage>
        <taxon>Eukaryota</taxon>
        <taxon>Metazoa</taxon>
        <taxon>Ecdysozoa</taxon>
        <taxon>Arthropoda</taxon>
        <taxon>Hexapoda</taxon>
        <taxon>Insecta</taxon>
        <taxon>Pterygota</taxon>
        <taxon>Neoptera</taxon>
        <taxon>Endopterygota</taxon>
        <taxon>Hymenoptera</taxon>
        <taxon>Apocrita</taxon>
        <taxon>Aculeata</taxon>
        <taxon>Formicoidea</taxon>
        <taxon>Formicidae</taxon>
        <taxon>Myrmicinae</taxon>
        <taxon>Cardiocondyla</taxon>
    </lineage>
</organism>
<evidence type="ECO:0000313" key="3">
    <source>
        <dbReference type="Proteomes" id="UP001430953"/>
    </source>
</evidence>
<feature type="compositionally biased region" description="Polar residues" evidence="1">
    <location>
        <begin position="71"/>
        <end position="81"/>
    </location>
</feature>
<name>A0AAW2E5V9_9HYME</name>
<dbReference type="EMBL" id="JADYXP020000029">
    <property type="protein sequence ID" value="KAL0099066.1"/>
    <property type="molecule type" value="Genomic_DNA"/>
</dbReference>
<keyword evidence="3" id="KW-1185">Reference proteome</keyword>
<reference evidence="2 3" key="1">
    <citation type="submission" date="2023-03" db="EMBL/GenBank/DDBJ databases">
        <title>High recombination rates correlate with genetic variation in Cardiocondyla obscurior ants.</title>
        <authorList>
            <person name="Errbii M."/>
        </authorList>
    </citation>
    <scope>NUCLEOTIDE SEQUENCE [LARGE SCALE GENOMIC DNA]</scope>
    <source>
        <strain evidence="2">Alpha-2009</strain>
        <tissue evidence="2">Whole body</tissue>
    </source>
</reference>
<feature type="region of interest" description="Disordered" evidence="1">
    <location>
        <begin position="71"/>
        <end position="97"/>
    </location>
</feature>
<proteinExistence type="predicted"/>